<dbReference type="InterPro" id="IPR002104">
    <property type="entry name" value="Integrase_catalytic"/>
</dbReference>
<evidence type="ECO:0000256" key="10">
    <source>
        <dbReference type="ARBA" id="ARBA00023306"/>
    </source>
</evidence>
<evidence type="ECO:0000256" key="9">
    <source>
        <dbReference type="ARBA" id="ARBA00023172"/>
    </source>
</evidence>
<evidence type="ECO:0000256" key="3">
    <source>
        <dbReference type="ARBA" id="ARBA00015810"/>
    </source>
</evidence>
<feature type="domain" description="Core-binding (CB)" evidence="13">
    <location>
        <begin position="8"/>
        <end position="94"/>
    </location>
</feature>
<dbReference type="Pfam" id="PF00589">
    <property type="entry name" value="Phage_integrase"/>
    <property type="match status" value="1"/>
</dbReference>
<evidence type="ECO:0000256" key="1">
    <source>
        <dbReference type="ARBA" id="ARBA00004496"/>
    </source>
</evidence>
<dbReference type="PATRIC" id="fig|1590.142.peg.1743"/>
<dbReference type="Proteomes" id="UP000094892">
    <property type="component" value="Unassembled WGS sequence"/>
</dbReference>
<evidence type="ECO:0000256" key="11">
    <source>
        <dbReference type="HAMAP-Rule" id="MF_01807"/>
    </source>
</evidence>
<dbReference type="InterPro" id="IPR010998">
    <property type="entry name" value="Integrase_recombinase_N"/>
</dbReference>
<dbReference type="AlphaFoldDB" id="A0A0M4CNJ9"/>
<feature type="active site" evidence="11">
    <location>
        <position position="155"/>
    </location>
</feature>
<dbReference type="SUPFAM" id="SSF56349">
    <property type="entry name" value="DNA breaking-rejoining enzymes"/>
    <property type="match status" value="1"/>
</dbReference>
<dbReference type="GO" id="GO:0007059">
    <property type="term" value="P:chromosome segregation"/>
    <property type="evidence" value="ECO:0007669"/>
    <property type="project" value="UniProtKB-UniRule"/>
</dbReference>
<evidence type="ECO:0000259" key="13">
    <source>
        <dbReference type="PROSITE" id="PS51900"/>
    </source>
</evidence>
<dbReference type="Proteomes" id="UP000076989">
    <property type="component" value="Unassembled WGS sequence"/>
</dbReference>
<protein>
    <recommendedName>
        <fullName evidence="3 11">Tyrosine recombinase XerD</fullName>
    </recommendedName>
</protein>
<dbReference type="NCBIfam" id="NF001399">
    <property type="entry name" value="PRK00283.1"/>
    <property type="match status" value="1"/>
</dbReference>
<organism evidence="16 19">
    <name type="scientific">Lactiplantibacillus plantarum</name>
    <name type="common">Lactobacillus plantarum</name>
    <dbReference type="NCBI Taxonomy" id="1590"/>
    <lineage>
        <taxon>Bacteria</taxon>
        <taxon>Bacillati</taxon>
        <taxon>Bacillota</taxon>
        <taxon>Bacilli</taxon>
        <taxon>Lactobacillales</taxon>
        <taxon>Lactobacillaceae</taxon>
        <taxon>Lactiplantibacillus</taxon>
    </lineage>
</organism>
<sequence length="305" mass="35020">MSKPTIDQKMQDQLADYLHFLRVERGLVENTIKSYSQDLTTFSEYLMSQQITDYRVVDRYVLLNYLQYLDEAGKSRNTIIHSVSSLRKFFQYLAQMHAIDTDPMLKIDTPKRAQHLPQVLSPREVERLLAVPKLNTPLGLRDRTLLEVMYATGLRVSETINLTMDDLHLDLGLIQTIGKGDKERIIPIGDVAIDFITRYLKTARPKLVSAKRRNSYLFINNHGGKLSRQGVWKNLKAEVKAAGIEKNVTPHTLRHSFATHILENGADLRVVQELLGHADISTTQIYTHISKKRLAEVYNKYHPRA</sequence>
<keyword evidence="4 11" id="KW-0963">Cytoplasm</keyword>
<dbReference type="Gene3D" id="1.10.150.130">
    <property type="match status" value="1"/>
</dbReference>
<gene>
    <name evidence="11" type="primary">xerD</name>
    <name evidence="16" type="ORF">LPJSA22_01768</name>
    <name evidence="15" type="ORF">NAB2_1520</name>
    <name evidence="14" type="ORF">Nizo2260_2910</name>
</gene>
<dbReference type="InterPro" id="IPR023009">
    <property type="entry name" value="Tyrosine_recombinase_XerC/XerD"/>
</dbReference>
<dbReference type="Pfam" id="PF02899">
    <property type="entry name" value="Phage_int_SAM_1"/>
    <property type="match status" value="1"/>
</dbReference>
<proteinExistence type="inferred from homology"/>
<evidence type="ECO:0000313" key="17">
    <source>
        <dbReference type="Proteomes" id="UP000076872"/>
    </source>
</evidence>
<comment type="subcellular location">
    <subcellularLocation>
        <location evidence="1 11">Cytoplasm</location>
    </subcellularLocation>
</comment>
<feature type="active site" evidence="11">
    <location>
        <position position="254"/>
    </location>
</feature>
<evidence type="ECO:0000313" key="19">
    <source>
        <dbReference type="Proteomes" id="UP000094892"/>
    </source>
</evidence>
<feature type="active site" description="O-(3'-phospho-DNA)-tyrosine intermediate" evidence="11">
    <location>
        <position position="286"/>
    </location>
</feature>
<dbReference type="HAMAP" id="MF_01808">
    <property type="entry name" value="Recomb_XerC_XerD"/>
    <property type="match status" value="1"/>
</dbReference>
<evidence type="ECO:0000313" key="14">
    <source>
        <dbReference type="EMBL" id="KZU01482.1"/>
    </source>
</evidence>
<keyword evidence="7 11" id="KW-0229">DNA integration</keyword>
<comment type="subunit">
    <text evidence="11">Forms a cyclic heterotetrameric complex composed of two molecules of XerC and two molecules of XerD.</text>
</comment>
<reference evidence="17 18" key="1">
    <citation type="submission" date="2016-03" db="EMBL/GenBank/DDBJ databases">
        <title>Comparative genomics of 54 Lactobacillus plantarum strains reveals genomic uncoupling from niche constraints.</title>
        <authorList>
            <person name="Martino M.E."/>
        </authorList>
    </citation>
    <scope>NUCLEOTIDE SEQUENCE [LARGE SCALE GENOMIC DNA]</scope>
    <source>
        <strain evidence="15 17">NAB2</strain>
        <strain evidence="14 18">Nizo2260</strain>
    </source>
</reference>
<feature type="active site" evidence="11">
    <location>
        <position position="277"/>
    </location>
</feature>
<dbReference type="NCBIfam" id="NF040815">
    <property type="entry name" value="recomb_XerA_Arch"/>
    <property type="match status" value="1"/>
</dbReference>
<evidence type="ECO:0000256" key="7">
    <source>
        <dbReference type="ARBA" id="ARBA00022908"/>
    </source>
</evidence>
<feature type="active site" evidence="11">
    <location>
        <position position="179"/>
    </location>
</feature>
<dbReference type="GO" id="GO:0003677">
    <property type="term" value="F:DNA binding"/>
    <property type="evidence" value="ECO:0007669"/>
    <property type="project" value="UniProtKB-UniRule"/>
</dbReference>
<dbReference type="HAMAP" id="MF_01807">
    <property type="entry name" value="Recomb_XerD"/>
    <property type="match status" value="1"/>
</dbReference>
<evidence type="ECO:0000256" key="4">
    <source>
        <dbReference type="ARBA" id="ARBA00022490"/>
    </source>
</evidence>
<keyword evidence="8 11" id="KW-0238">DNA-binding</keyword>
<dbReference type="EMBL" id="MCOL01000001">
    <property type="protein sequence ID" value="ODO61789.1"/>
    <property type="molecule type" value="Genomic_DNA"/>
</dbReference>
<dbReference type="NCBIfam" id="TIGR02225">
    <property type="entry name" value="recomb_XerD"/>
    <property type="match status" value="1"/>
</dbReference>
<dbReference type="InterPro" id="IPR044068">
    <property type="entry name" value="CB"/>
</dbReference>
<dbReference type="GO" id="GO:0005737">
    <property type="term" value="C:cytoplasm"/>
    <property type="evidence" value="ECO:0007669"/>
    <property type="project" value="UniProtKB-SubCell"/>
</dbReference>
<evidence type="ECO:0000313" key="15">
    <source>
        <dbReference type="EMBL" id="KZV03018.1"/>
    </source>
</evidence>
<comment type="similarity">
    <text evidence="2 11">Belongs to the 'phage' integrase family. XerD subfamily.</text>
</comment>
<dbReference type="PANTHER" id="PTHR30349:SF81">
    <property type="entry name" value="TYROSINE RECOMBINASE XERC"/>
    <property type="match status" value="1"/>
</dbReference>
<evidence type="ECO:0000313" key="18">
    <source>
        <dbReference type="Proteomes" id="UP000076989"/>
    </source>
</evidence>
<accession>A0A0M4CNJ9</accession>
<comment type="caution">
    <text evidence="16">The sequence shown here is derived from an EMBL/GenBank/DDBJ whole genome shotgun (WGS) entry which is preliminary data.</text>
</comment>
<evidence type="ECO:0000259" key="12">
    <source>
        <dbReference type="PROSITE" id="PS51898"/>
    </source>
</evidence>
<name>A0A0M4CNJ9_LACPN</name>
<dbReference type="EMBL" id="LUWI01000038">
    <property type="protein sequence ID" value="KZU01482.1"/>
    <property type="molecule type" value="Genomic_DNA"/>
</dbReference>
<evidence type="ECO:0000256" key="2">
    <source>
        <dbReference type="ARBA" id="ARBA00010450"/>
    </source>
</evidence>
<evidence type="ECO:0000256" key="8">
    <source>
        <dbReference type="ARBA" id="ARBA00023125"/>
    </source>
</evidence>
<dbReference type="InterPro" id="IPR011010">
    <property type="entry name" value="DNA_brk_join_enz"/>
</dbReference>
<feature type="domain" description="Tyr recombinase" evidence="12">
    <location>
        <begin position="115"/>
        <end position="299"/>
    </location>
</feature>
<dbReference type="InterPro" id="IPR050090">
    <property type="entry name" value="Tyrosine_recombinase_XerCD"/>
</dbReference>
<dbReference type="PANTHER" id="PTHR30349">
    <property type="entry name" value="PHAGE INTEGRASE-RELATED"/>
    <property type="match status" value="1"/>
</dbReference>
<dbReference type="PROSITE" id="PS51898">
    <property type="entry name" value="TYR_RECOMBINASE"/>
    <property type="match status" value="1"/>
</dbReference>
<dbReference type="GO" id="GO:0006313">
    <property type="term" value="P:DNA transposition"/>
    <property type="evidence" value="ECO:0007669"/>
    <property type="project" value="UniProtKB-UniRule"/>
</dbReference>
<dbReference type="PROSITE" id="PS51900">
    <property type="entry name" value="CB"/>
    <property type="match status" value="1"/>
</dbReference>
<dbReference type="CDD" id="cd00798">
    <property type="entry name" value="INT_XerDC_C"/>
    <property type="match status" value="1"/>
</dbReference>
<keyword evidence="9 11" id="KW-0233">DNA recombination</keyword>
<dbReference type="Gene3D" id="1.10.443.10">
    <property type="entry name" value="Intergrase catalytic core"/>
    <property type="match status" value="1"/>
</dbReference>
<keyword evidence="5 11" id="KW-0132">Cell division</keyword>
<dbReference type="InterPro" id="IPR013762">
    <property type="entry name" value="Integrase-like_cat_sf"/>
</dbReference>
<evidence type="ECO:0000313" key="16">
    <source>
        <dbReference type="EMBL" id="ODO61789.1"/>
    </source>
</evidence>
<feature type="active site" evidence="11">
    <location>
        <position position="251"/>
    </location>
</feature>
<dbReference type="EMBL" id="LUXO01000027">
    <property type="protein sequence ID" value="KZV03018.1"/>
    <property type="molecule type" value="Genomic_DNA"/>
</dbReference>
<dbReference type="GO" id="GO:0009037">
    <property type="term" value="F:tyrosine-based site-specific recombinase activity"/>
    <property type="evidence" value="ECO:0007669"/>
    <property type="project" value="UniProtKB-UniRule"/>
</dbReference>
<reference evidence="16 19" key="2">
    <citation type="submission" date="2016-08" db="EMBL/GenBank/DDBJ databases">
        <title>Genome sequencing of Lactobacillus plantarum JSA22, isolated from fermented soybean paste.</title>
        <authorList>
            <person name="Choi H.S."/>
        </authorList>
    </citation>
    <scope>NUCLEOTIDE SEQUENCE [LARGE SCALE GENOMIC DNA]</scope>
    <source>
        <strain evidence="16 19">JSA22</strain>
    </source>
</reference>
<evidence type="ECO:0000256" key="6">
    <source>
        <dbReference type="ARBA" id="ARBA00022829"/>
    </source>
</evidence>
<dbReference type="InterPro" id="IPR011932">
    <property type="entry name" value="Recomb_XerD"/>
</dbReference>
<comment type="function">
    <text evidence="11">Site-specific tyrosine recombinase, which acts by catalyzing the cutting and rejoining of the recombining DNA molecules. The XerC-XerD complex is essential to convert dimers of the bacterial chromosome into monomers to permit their segregation at cell division. It also contributes to the segregational stability of plasmids.</text>
</comment>
<keyword evidence="10 11" id="KW-0131">Cell cycle</keyword>
<evidence type="ECO:0000256" key="5">
    <source>
        <dbReference type="ARBA" id="ARBA00022618"/>
    </source>
</evidence>
<keyword evidence="6 11" id="KW-0159">Chromosome partition</keyword>
<dbReference type="Proteomes" id="UP000076872">
    <property type="component" value="Unassembled WGS sequence"/>
</dbReference>
<dbReference type="GO" id="GO:0051301">
    <property type="term" value="P:cell division"/>
    <property type="evidence" value="ECO:0007669"/>
    <property type="project" value="UniProtKB-KW"/>
</dbReference>
<dbReference type="InterPro" id="IPR004107">
    <property type="entry name" value="Integrase_SAM-like_N"/>
</dbReference>